<dbReference type="GO" id="GO:0005886">
    <property type="term" value="C:plasma membrane"/>
    <property type="evidence" value="ECO:0007669"/>
    <property type="project" value="UniProtKB-SubCell"/>
</dbReference>
<dbReference type="AlphaFoldDB" id="A0A6J2T821"/>
<evidence type="ECO:0000313" key="19">
    <source>
        <dbReference type="RefSeq" id="XP_030372139.1"/>
    </source>
</evidence>
<dbReference type="OrthoDB" id="5818554at2759"/>
<evidence type="ECO:0000256" key="8">
    <source>
        <dbReference type="ARBA" id="ARBA00022833"/>
    </source>
</evidence>
<feature type="signal peptide" evidence="17">
    <location>
        <begin position="1"/>
        <end position="17"/>
    </location>
</feature>
<accession>A0A6J2T821</accession>
<evidence type="ECO:0000256" key="16">
    <source>
        <dbReference type="RuleBase" id="RU003947"/>
    </source>
</evidence>
<keyword evidence="6 14" id="KW-0479">Metal-binding</keyword>
<feature type="binding site" evidence="14">
    <location>
        <position position="347"/>
    </location>
    <ligand>
        <name>Zn(2+)</name>
        <dbReference type="ChEBI" id="CHEBI:29105"/>
        <label>2</label>
    </ligand>
</feature>
<feature type="binding site" evidence="14">
    <location>
        <position position="342"/>
    </location>
    <ligand>
        <name>Mg(2+)</name>
        <dbReference type="ChEBI" id="CHEBI:18420"/>
    </ligand>
</feature>
<comment type="catalytic activity">
    <reaction evidence="16">
        <text>a phosphate monoester + H2O = an alcohol + phosphate</text>
        <dbReference type="Rhea" id="RHEA:15017"/>
        <dbReference type="ChEBI" id="CHEBI:15377"/>
        <dbReference type="ChEBI" id="CHEBI:30879"/>
        <dbReference type="ChEBI" id="CHEBI:43474"/>
        <dbReference type="ChEBI" id="CHEBI:67140"/>
        <dbReference type="EC" id="3.1.3.1"/>
    </reaction>
</comment>
<protein>
    <recommendedName>
        <fullName evidence="3 16">Alkaline phosphatase</fullName>
        <ecNumber evidence="3 16">3.1.3.1</ecNumber>
    </recommendedName>
</protein>
<keyword evidence="17" id="KW-0732">Signal</keyword>
<comment type="cofactor">
    <cofactor evidence="14">
        <name>Zn(2+)</name>
        <dbReference type="ChEBI" id="CHEBI:29105"/>
    </cofactor>
    <text evidence="14">Binds 2 Zn(2+) ions.</text>
</comment>
<feature type="binding site" evidence="14">
    <location>
        <position position="389"/>
    </location>
    <ligand>
        <name>Zn(2+)</name>
        <dbReference type="ChEBI" id="CHEBI:29105"/>
        <label>2</label>
    </ligand>
</feature>
<dbReference type="SUPFAM" id="SSF53649">
    <property type="entry name" value="Alkaline phosphatase-like"/>
    <property type="match status" value="1"/>
</dbReference>
<evidence type="ECO:0000256" key="1">
    <source>
        <dbReference type="ARBA" id="ARBA00004609"/>
    </source>
</evidence>
<evidence type="ECO:0000313" key="18">
    <source>
        <dbReference type="Proteomes" id="UP000504634"/>
    </source>
</evidence>
<dbReference type="InterPro" id="IPR018299">
    <property type="entry name" value="Alkaline_phosphatase_AS"/>
</dbReference>
<dbReference type="CTD" id="40372"/>
<dbReference type="InterPro" id="IPR017850">
    <property type="entry name" value="Alkaline_phosphatase_core_sf"/>
</dbReference>
<name>A0A6J2T821_DROLE</name>
<keyword evidence="18" id="KW-1185">Reference proteome</keyword>
<dbReference type="PANTHER" id="PTHR11596">
    <property type="entry name" value="ALKALINE PHOSPHATASE"/>
    <property type="match status" value="1"/>
</dbReference>
<feature type="binding site" evidence="14">
    <location>
        <position position="351"/>
    </location>
    <ligand>
        <name>Zn(2+)</name>
        <dbReference type="ChEBI" id="CHEBI:29105"/>
        <label>2</label>
    </ligand>
</feature>
<dbReference type="GO" id="GO:0046872">
    <property type="term" value="F:metal ion binding"/>
    <property type="evidence" value="ECO:0007669"/>
    <property type="project" value="UniProtKB-KW"/>
</dbReference>
<comment type="cofactor">
    <cofactor evidence="14">
        <name>Mg(2+)</name>
        <dbReference type="ChEBI" id="CHEBI:18420"/>
    </cofactor>
    <text evidence="14">Binds 1 Mg(2+) ion.</text>
</comment>
<dbReference type="InterPro" id="IPR001952">
    <property type="entry name" value="Alkaline_phosphatase"/>
</dbReference>
<feature type="binding site" evidence="14">
    <location>
        <position position="186"/>
    </location>
    <ligand>
        <name>Mg(2+)</name>
        <dbReference type="ChEBI" id="CHEBI:18420"/>
    </ligand>
</feature>
<keyword evidence="4" id="KW-1003">Cell membrane</keyword>
<dbReference type="CDD" id="cd16012">
    <property type="entry name" value="ALP"/>
    <property type="match status" value="1"/>
</dbReference>
<dbReference type="GeneID" id="115622364"/>
<evidence type="ECO:0000256" key="9">
    <source>
        <dbReference type="ARBA" id="ARBA00022842"/>
    </source>
</evidence>
<dbReference type="PROSITE" id="PS00123">
    <property type="entry name" value="ALKALINE_PHOSPHATASE"/>
    <property type="match status" value="1"/>
</dbReference>
<keyword evidence="7 16" id="KW-0378">Hydrolase</keyword>
<dbReference type="Pfam" id="PF00245">
    <property type="entry name" value="Alk_phosphatase"/>
    <property type="match status" value="1"/>
</dbReference>
<evidence type="ECO:0000256" key="3">
    <source>
        <dbReference type="ARBA" id="ARBA00012647"/>
    </source>
</evidence>
<reference evidence="19" key="1">
    <citation type="submission" date="2025-08" db="UniProtKB">
        <authorList>
            <consortium name="RefSeq"/>
        </authorList>
    </citation>
    <scope>IDENTIFICATION</scope>
    <source>
        <strain evidence="19">11010-0011.00</strain>
        <tissue evidence="19">Whole body</tissue>
    </source>
</reference>
<comment type="similarity">
    <text evidence="2 15">Belongs to the alkaline phosphatase family.</text>
</comment>
<evidence type="ECO:0000256" key="6">
    <source>
        <dbReference type="ARBA" id="ARBA00022723"/>
    </source>
</evidence>
<dbReference type="PRINTS" id="PR00113">
    <property type="entry name" value="ALKPHPHTASE"/>
</dbReference>
<keyword evidence="12" id="KW-0449">Lipoprotein</keyword>
<sequence length="518" mass="56749">MRVFWLTFLVQIALCYCQYRYGPDRLWRITNPNDLKSKELWFHDGQRTLYDKLATPPNQYVAKNIIFFLGDGMSVPTVTASRIYEGQLRGIIGERNRLSFEKFNYVGLSKTYCADRQVPDSACTATAYLSGIKANYVTVGVSADVEVNQCAAAKLPENRVSSIASWALRARKSAGLVTTTRVTHASPAGLYAHSANRDFESDADIAADTTVTNPADCSDIAKQLIEGDIGKRLRVVLGGGTSKFLPTTSVDENGNPGERADGRNLINEWTSGKPGISRYVYNRTGLLGTNLRRTDYLLGLFAPSHMPYSLDNPVNTPTLSEMTEAAIGVLSKDPNGFFLFVEGGRIDHAHHDTKAAKALDETVHFSNAVRRALELTNPWETLIVVSADHAHTMTISGYPLINNPITGLNSELSDVDGLPYAVLSYANGPHPELFYPSTGRIPPVLDGKDALYPHPVPMTEETHEGSDVAVYANGPWAHLFTGVYEQSALPHLMGYAACIGPGITFCDLQPKSRYNPLI</sequence>
<feature type="binding site" evidence="14">
    <location>
        <position position="71"/>
    </location>
    <ligand>
        <name>Mg(2+)</name>
        <dbReference type="ChEBI" id="CHEBI:18420"/>
    </ligand>
</feature>
<evidence type="ECO:0000256" key="7">
    <source>
        <dbReference type="ARBA" id="ARBA00022801"/>
    </source>
</evidence>
<evidence type="ECO:0000256" key="13">
    <source>
        <dbReference type="PIRSR" id="PIRSR601952-1"/>
    </source>
</evidence>
<feature type="binding site" evidence="14">
    <location>
        <position position="463"/>
    </location>
    <ligand>
        <name>Zn(2+)</name>
        <dbReference type="ChEBI" id="CHEBI:29105"/>
        <label>2</label>
    </ligand>
</feature>
<evidence type="ECO:0000256" key="10">
    <source>
        <dbReference type="ARBA" id="ARBA00023136"/>
    </source>
</evidence>
<dbReference type="PANTHER" id="PTHR11596:SF95">
    <property type="entry name" value="ALKALINE PHOSPHATASE-RELATED"/>
    <property type="match status" value="1"/>
</dbReference>
<evidence type="ECO:0000256" key="4">
    <source>
        <dbReference type="ARBA" id="ARBA00022475"/>
    </source>
</evidence>
<keyword evidence="9 14" id="KW-0460">Magnesium</keyword>
<feature type="binding site" evidence="14">
    <location>
        <position position="184"/>
    </location>
    <ligand>
        <name>Mg(2+)</name>
        <dbReference type="ChEBI" id="CHEBI:18420"/>
    </ligand>
</feature>
<feature type="chain" id="PRO_5026790613" description="Alkaline phosphatase" evidence="17">
    <location>
        <begin position="18"/>
        <end position="518"/>
    </location>
</feature>
<keyword evidence="11" id="KW-0325">Glycoprotein</keyword>
<organism evidence="18 19">
    <name type="scientific">Drosophila lebanonensis</name>
    <name type="common">Fruit fly</name>
    <name type="synonym">Scaptodrosophila lebanonensis</name>
    <dbReference type="NCBI Taxonomy" id="7225"/>
    <lineage>
        <taxon>Eukaryota</taxon>
        <taxon>Metazoa</taxon>
        <taxon>Ecdysozoa</taxon>
        <taxon>Arthropoda</taxon>
        <taxon>Hexapoda</taxon>
        <taxon>Insecta</taxon>
        <taxon>Pterygota</taxon>
        <taxon>Neoptera</taxon>
        <taxon>Endopterygota</taxon>
        <taxon>Diptera</taxon>
        <taxon>Brachycera</taxon>
        <taxon>Muscomorpha</taxon>
        <taxon>Ephydroidea</taxon>
        <taxon>Drosophilidae</taxon>
        <taxon>Scaptodrosophila</taxon>
    </lineage>
</organism>
<feature type="binding site" evidence="14">
    <location>
        <position position="388"/>
    </location>
    <ligand>
        <name>Zn(2+)</name>
        <dbReference type="ChEBI" id="CHEBI:29105"/>
        <label>2</label>
    </ligand>
</feature>
<gene>
    <name evidence="19" type="primary">LOC115622364</name>
</gene>
<dbReference type="GO" id="GO:0004035">
    <property type="term" value="F:alkaline phosphatase activity"/>
    <property type="evidence" value="ECO:0007669"/>
    <property type="project" value="UniProtKB-EC"/>
</dbReference>
<dbReference type="EC" id="3.1.3.1" evidence="3 16"/>
<evidence type="ECO:0000256" key="11">
    <source>
        <dbReference type="ARBA" id="ARBA00023180"/>
    </source>
</evidence>
<evidence type="ECO:0000256" key="2">
    <source>
        <dbReference type="ARBA" id="ARBA00005984"/>
    </source>
</evidence>
<evidence type="ECO:0000256" key="12">
    <source>
        <dbReference type="ARBA" id="ARBA00023288"/>
    </source>
</evidence>
<dbReference type="FunFam" id="3.40.720.10:FF:000008">
    <property type="entry name" value="Alkaline phosphatase"/>
    <property type="match status" value="1"/>
</dbReference>
<evidence type="ECO:0000256" key="5">
    <source>
        <dbReference type="ARBA" id="ARBA00022622"/>
    </source>
</evidence>
<feature type="binding site" evidence="14">
    <location>
        <position position="71"/>
    </location>
    <ligand>
        <name>Zn(2+)</name>
        <dbReference type="ChEBI" id="CHEBI:29105"/>
        <label>2</label>
    </ligand>
</feature>
<keyword evidence="8 14" id="KW-0862">Zinc</keyword>
<keyword evidence="10" id="KW-0472">Membrane</keyword>
<comment type="subcellular location">
    <subcellularLocation>
        <location evidence="1">Cell membrane</location>
        <topology evidence="1">Lipid-anchor</topology>
        <topology evidence="1">GPI-anchor</topology>
    </subcellularLocation>
</comment>
<dbReference type="RefSeq" id="XP_030372139.1">
    <property type="nucleotide sequence ID" value="XM_030516279.1"/>
</dbReference>
<dbReference type="SMART" id="SM00098">
    <property type="entry name" value="alkPPc"/>
    <property type="match status" value="1"/>
</dbReference>
<dbReference type="GO" id="GO:0098552">
    <property type="term" value="C:side of membrane"/>
    <property type="evidence" value="ECO:0007669"/>
    <property type="project" value="UniProtKB-KW"/>
</dbReference>
<feature type="active site" description="Phosphoserine intermediate" evidence="13">
    <location>
        <position position="121"/>
    </location>
</feature>
<proteinExistence type="inferred from homology"/>
<keyword evidence="5" id="KW-0336">GPI-anchor</keyword>
<evidence type="ECO:0000256" key="15">
    <source>
        <dbReference type="RuleBase" id="RU003946"/>
    </source>
</evidence>
<evidence type="ECO:0000256" key="17">
    <source>
        <dbReference type="SAM" id="SignalP"/>
    </source>
</evidence>
<dbReference type="Gene3D" id="3.40.720.10">
    <property type="entry name" value="Alkaline Phosphatase, subunit A"/>
    <property type="match status" value="1"/>
</dbReference>
<dbReference type="Proteomes" id="UP000504634">
    <property type="component" value="Unplaced"/>
</dbReference>
<evidence type="ECO:0000256" key="14">
    <source>
        <dbReference type="PIRSR" id="PIRSR601952-2"/>
    </source>
</evidence>